<dbReference type="InterPro" id="IPR048097">
    <property type="entry name" value="Cps14G-like"/>
</dbReference>
<comment type="similarity">
    <text evidence="2">Belongs to the glycosyltransferase 28 family.</text>
</comment>
<dbReference type="PANTHER" id="PTHR12867">
    <property type="entry name" value="GLYCOSYL TRANSFERASE-RELATED"/>
    <property type="match status" value="1"/>
</dbReference>
<dbReference type="eggNOG" id="COG5017">
    <property type="taxonomic scope" value="Bacteria"/>
</dbReference>
<comment type="subcellular location">
    <subcellularLocation>
        <location evidence="1">Endoplasmic reticulum</location>
    </subcellularLocation>
</comment>
<evidence type="ECO:0000256" key="1">
    <source>
        <dbReference type="ARBA" id="ARBA00004240"/>
    </source>
</evidence>
<dbReference type="NCBIfam" id="NF041548">
    <property type="entry name" value="PssE"/>
    <property type="match status" value="1"/>
</dbReference>
<keyword evidence="8" id="KW-1185">Reference proteome</keyword>
<dbReference type="HOGENOM" id="CLU_085408_1_0_9"/>
<dbReference type="PANTHER" id="PTHR12867:SF6">
    <property type="entry name" value="N-ACETYLGLUCOSAMINYLDIPHOSPHODOLICHOL N-ACETYLGLUCOSAMINYLTRANSFERASE"/>
    <property type="match status" value="1"/>
</dbReference>
<proteinExistence type="inferred from homology"/>
<evidence type="ECO:0000313" key="7">
    <source>
        <dbReference type="EMBL" id="ADL35119.1"/>
    </source>
</evidence>
<evidence type="ECO:0000256" key="5">
    <source>
        <dbReference type="ARBA" id="ARBA00022824"/>
    </source>
</evidence>
<dbReference type="Gene3D" id="3.40.50.2000">
    <property type="entry name" value="Glycogen Phosphorylase B"/>
    <property type="match status" value="1"/>
</dbReference>
<name>E0RZK3_BUTPB</name>
<evidence type="ECO:0000256" key="2">
    <source>
        <dbReference type="ARBA" id="ARBA00006962"/>
    </source>
</evidence>
<organism evidence="7 8">
    <name type="scientific">Butyrivibrio proteoclasticus (strain ATCC 51982 / DSM 14932 / B316)</name>
    <name type="common">Clostridium proteoclasticum</name>
    <dbReference type="NCBI Taxonomy" id="515622"/>
    <lineage>
        <taxon>Bacteria</taxon>
        <taxon>Bacillati</taxon>
        <taxon>Bacillota</taxon>
        <taxon>Clostridia</taxon>
        <taxon>Lachnospirales</taxon>
        <taxon>Lachnospiraceae</taxon>
        <taxon>Butyrivibrio</taxon>
    </lineage>
</organism>
<reference evidence="7 8" key="1">
    <citation type="journal article" date="2010" name="PLoS ONE">
        <title>The glycobiome of the rumen bacterium Butyrivibrio proteoclasticus B316(T) highlights adaptation to a polysaccharide-rich environment.</title>
        <authorList>
            <person name="Kelly W.J."/>
            <person name="Leahy S.C."/>
            <person name="Altermann E."/>
            <person name="Yeoman C.J."/>
            <person name="Dunne J.C."/>
            <person name="Kong Z."/>
            <person name="Pacheco D.M."/>
            <person name="Li D."/>
            <person name="Noel S.J."/>
            <person name="Moon C.D."/>
            <person name="Cookson A.L."/>
            <person name="Attwood G.T."/>
        </authorList>
    </citation>
    <scope>NUCLEOTIDE SEQUENCE [LARGE SCALE GENOMIC DNA]</scope>
    <source>
        <strain evidence="8">ATCC 51982 / DSM 14932 / B316</strain>
    </source>
</reference>
<dbReference type="KEGG" id="bpb:bpr_I2386"/>
<evidence type="ECO:0000256" key="4">
    <source>
        <dbReference type="ARBA" id="ARBA00022679"/>
    </source>
</evidence>
<keyword evidence="5" id="KW-0256">Endoplasmic reticulum</keyword>
<dbReference type="Pfam" id="PF04101">
    <property type="entry name" value="Glyco_tran_28_C"/>
    <property type="match status" value="1"/>
</dbReference>
<dbReference type="GO" id="GO:0006488">
    <property type="term" value="P:dolichol-linked oligosaccharide biosynthetic process"/>
    <property type="evidence" value="ECO:0007669"/>
    <property type="project" value="InterPro"/>
</dbReference>
<feature type="domain" description="Glycosyl transferase family 28 C-terminal" evidence="6">
    <location>
        <begin position="2"/>
        <end position="130"/>
    </location>
</feature>
<sequence length="146" mass="16589">MNRLVKAADELATQISEGIFVQKGWSDYVPKNCQYTDFMDVADYNKKIAECSVLITHAGVGTIISGINSKKPIIVVPRKNKYLEHVDDHQCQIAEAFSSKGCVLKCEEVTELKDYIDKARTFDFKPYELKGGNIEETIMRFINIFD</sequence>
<dbReference type="InterPro" id="IPR039042">
    <property type="entry name" value="Alg13-like"/>
</dbReference>
<dbReference type="AlphaFoldDB" id="E0RZK3"/>
<evidence type="ECO:0000256" key="3">
    <source>
        <dbReference type="ARBA" id="ARBA00022676"/>
    </source>
</evidence>
<keyword evidence="4 7" id="KW-0808">Transferase</keyword>
<dbReference type="Proteomes" id="UP000001299">
    <property type="component" value="Chromosome 1"/>
</dbReference>
<protein>
    <submittedName>
        <fullName evidence="7">Glycosyl transferase GT28 family</fullName>
    </submittedName>
</protein>
<accession>E0RZK3</accession>
<dbReference type="InterPro" id="IPR007235">
    <property type="entry name" value="Glyco_trans_28_C"/>
</dbReference>
<evidence type="ECO:0000259" key="6">
    <source>
        <dbReference type="Pfam" id="PF04101"/>
    </source>
</evidence>
<gene>
    <name evidence="7" type="ordered locus">bpr_I2386</name>
</gene>
<dbReference type="GO" id="GO:0016758">
    <property type="term" value="F:hexosyltransferase activity"/>
    <property type="evidence" value="ECO:0007669"/>
    <property type="project" value="InterPro"/>
</dbReference>
<dbReference type="EMBL" id="CP001810">
    <property type="protein sequence ID" value="ADL35119.1"/>
    <property type="molecule type" value="Genomic_DNA"/>
</dbReference>
<dbReference type="STRING" id="515622.bpr_I2386"/>
<dbReference type="SUPFAM" id="SSF53756">
    <property type="entry name" value="UDP-Glycosyltransferase/glycogen phosphorylase"/>
    <property type="match status" value="1"/>
</dbReference>
<keyword evidence="3" id="KW-0328">Glycosyltransferase</keyword>
<evidence type="ECO:0000313" key="8">
    <source>
        <dbReference type="Proteomes" id="UP000001299"/>
    </source>
</evidence>